<accession>A0A165M385</accession>
<organism evidence="1 2">
    <name type="scientific">Exidia glandulosa HHB12029</name>
    <dbReference type="NCBI Taxonomy" id="1314781"/>
    <lineage>
        <taxon>Eukaryota</taxon>
        <taxon>Fungi</taxon>
        <taxon>Dikarya</taxon>
        <taxon>Basidiomycota</taxon>
        <taxon>Agaricomycotina</taxon>
        <taxon>Agaricomycetes</taxon>
        <taxon>Auriculariales</taxon>
        <taxon>Exidiaceae</taxon>
        <taxon>Exidia</taxon>
    </lineage>
</organism>
<reference evidence="1 2" key="1">
    <citation type="journal article" date="2016" name="Mol. Biol. Evol.">
        <title>Comparative Genomics of Early-Diverging Mushroom-Forming Fungi Provides Insights into the Origins of Lignocellulose Decay Capabilities.</title>
        <authorList>
            <person name="Nagy L.G."/>
            <person name="Riley R."/>
            <person name="Tritt A."/>
            <person name="Adam C."/>
            <person name="Daum C."/>
            <person name="Floudas D."/>
            <person name="Sun H."/>
            <person name="Yadav J.S."/>
            <person name="Pangilinan J."/>
            <person name="Larsson K.H."/>
            <person name="Matsuura K."/>
            <person name="Barry K."/>
            <person name="Labutti K."/>
            <person name="Kuo R."/>
            <person name="Ohm R.A."/>
            <person name="Bhattacharya S.S."/>
            <person name="Shirouzu T."/>
            <person name="Yoshinaga Y."/>
            <person name="Martin F.M."/>
            <person name="Grigoriev I.V."/>
            <person name="Hibbett D.S."/>
        </authorList>
    </citation>
    <scope>NUCLEOTIDE SEQUENCE [LARGE SCALE GENOMIC DNA]</scope>
    <source>
        <strain evidence="1 2">HHB12029</strain>
    </source>
</reference>
<evidence type="ECO:0000313" key="1">
    <source>
        <dbReference type="EMBL" id="KZV98706.1"/>
    </source>
</evidence>
<dbReference type="AlphaFoldDB" id="A0A165M385"/>
<dbReference type="OrthoDB" id="3365698at2759"/>
<protein>
    <recommendedName>
        <fullName evidence="3">F-box domain-containing protein</fullName>
    </recommendedName>
</protein>
<proteinExistence type="predicted"/>
<dbReference type="Proteomes" id="UP000077266">
    <property type="component" value="Unassembled WGS sequence"/>
</dbReference>
<evidence type="ECO:0008006" key="3">
    <source>
        <dbReference type="Google" id="ProtNLM"/>
    </source>
</evidence>
<dbReference type="InParanoid" id="A0A165M385"/>
<dbReference type="STRING" id="1314781.A0A165M385"/>
<name>A0A165M385_EXIGL</name>
<gene>
    <name evidence="1" type="ORF">EXIGLDRAFT_832090</name>
</gene>
<sequence>MPLSVREARVARMRVEDEALAQGMARLQELRQAELDVKDALAAAQAGLDAVVSEIRAVEERTGKLQSSLENVRSLHRRELWMDAIPLDVLRLIFEHCVEELIYAKTGLRHPIDYILRSTPFALATTCSRWRKLALAAPELWTYILVTDEDDWNAIQRVYEGISRSKSQLLDVTIVLHHCDESRYAAITKLVSTVLLHGNRIRSMHLRLPYKIDRKVCMAALKGPTPQLASLLVCYEPPHVRVNADHNNAADRDLEDPDDKSSFYLPYAPRLEILELEDTHMSCSPLYCRLDTLRDLTLWSGTSLDQFLDLAKCASSTLQKLKLAMSWDIPAGVQPVTLPHLTSLTLQGSTPLLHLALTAPRLRHLGLDTGLMSADMSLVTDHFASTVTALEIIEGSAPEDVHVLQAFRQVDTVTFTAFHNPGPITPVDWDLVLKEVATSSPPIWPKLASLHLGEGTGKALGDGLLNLVRTRSLQTSNEVDPASTERPAKLAAVELVGSGAPEWLCSSVAHLLARAKV</sequence>
<evidence type="ECO:0000313" key="2">
    <source>
        <dbReference type="Proteomes" id="UP000077266"/>
    </source>
</evidence>
<keyword evidence="2" id="KW-1185">Reference proteome</keyword>
<dbReference type="EMBL" id="KV425916">
    <property type="protein sequence ID" value="KZV98706.1"/>
    <property type="molecule type" value="Genomic_DNA"/>
</dbReference>